<dbReference type="SUPFAM" id="SSF48113">
    <property type="entry name" value="Heme-dependent peroxidases"/>
    <property type="match status" value="1"/>
</dbReference>
<comment type="similarity">
    <text evidence="2">Belongs to the peroxidase family. Ascorbate peroxidase subfamily.</text>
</comment>
<protein>
    <submittedName>
        <fullName evidence="17">Peroxidase 2</fullName>
    </submittedName>
</protein>
<dbReference type="EnsemblPlants" id="EMT16069">
    <property type="protein sequence ID" value="EMT16069"/>
    <property type="gene ID" value="F775_12008"/>
</dbReference>
<keyword evidence="11" id="KW-0376">Hydrogen peroxide</keyword>
<evidence type="ECO:0000256" key="7">
    <source>
        <dbReference type="ARBA" id="ARBA00023002"/>
    </source>
</evidence>
<dbReference type="PROSITE" id="PS00435">
    <property type="entry name" value="PEROXIDASE_1"/>
    <property type="match status" value="1"/>
</dbReference>
<feature type="binding site" evidence="12">
    <location>
        <position position="36"/>
    </location>
    <ligand>
        <name>substrate</name>
    </ligand>
</feature>
<evidence type="ECO:0000256" key="8">
    <source>
        <dbReference type="ARBA" id="ARBA00023004"/>
    </source>
</evidence>
<name>N1R181_AEGTA</name>
<evidence type="ECO:0000256" key="9">
    <source>
        <dbReference type="ARBA" id="ARBA00023157"/>
    </source>
</evidence>
<evidence type="ECO:0000256" key="6">
    <source>
        <dbReference type="ARBA" id="ARBA00022837"/>
    </source>
</evidence>
<evidence type="ECO:0000256" key="1">
    <source>
        <dbReference type="ARBA" id="ARBA00000189"/>
    </source>
</evidence>
<feature type="domain" description="Plant heme peroxidase family profile" evidence="16">
    <location>
        <begin position="1"/>
        <end position="200"/>
    </location>
</feature>
<comment type="cofactor">
    <cofactor evidence="13">
        <name>heme b</name>
        <dbReference type="ChEBI" id="CHEBI:60344"/>
    </cofactor>
    <text evidence="13">Binds 1 heme b (iron(II)-protoporphyrin IX) group per subunit.</text>
</comment>
<feature type="binding site" evidence="13">
    <location>
        <position position="111"/>
    </location>
    <ligand>
        <name>Ca(2+)</name>
        <dbReference type="ChEBI" id="CHEBI:29108"/>
        <label>2</label>
    </ligand>
</feature>
<keyword evidence="9 14" id="KW-1015">Disulfide bond</keyword>
<dbReference type="GO" id="GO:0020037">
    <property type="term" value="F:heme binding"/>
    <property type="evidence" value="ECO:0007669"/>
    <property type="project" value="InterPro"/>
</dbReference>
<evidence type="ECO:0000256" key="11">
    <source>
        <dbReference type="ARBA" id="ARBA00023324"/>
    </source>
</evidence>
<evidence type="ECO:0000256" key="4">
    <source>
        <dbReference type="ARBA" id="ARBA00022617"/>
    </source>
</evidence>
<evidence type="ECO:0000256" key="5">
    <source>
        <dbReference type="ARBA" id="ARBA00022723"/>
    </source>
</evidence>
<dbReference type="PROSITE" id="PS50873">
    <property type="entry name" value="PEROXIDASE_4"/>
    <property type="match status" value="1"/>
</dbReference>
<keyword evidence="10" id="KW-0873">Pyrrolidone carboxylic acid</keyword>
<organism evidence="17">
    <name type="scientific">Aegilops tauschii</name>
    <name type="common">Tausch's goatgrass</name>
    <name type="synonym">Aegilops squarrosa</name>
    <dbReference type="NCBI Taxonomy" id="37682"/>
    <lineage>
        <taxon>Eukaryota</taxon>
        <taxon>Viridiplantae</taxon>
        <taxon>Streptophyta</taxon>
        <taxon>Embryophyta</taxon>
        <taxon>Tracheophyta</taxon>
        <taxon>Spermatophyta</taxon>
        <taxon>Magnoliopsida</taxon>
        <taxon>Liliopsida</taxon>
        <taxon>Poales</taxon>
        <taxon>Poaceae</taxon>
        <taxon>BOP clade</taxon>
        <taxon>Pooideae</taxon>
        <taxon>Triticodae</taxon>
        <taxon>Triticeae</taxon>
        <taxon>Triticinae</taxon>
        <taxon>Aegilops</taxon>
    </lineage>
</organism>
<evidence type="ECO:0000256" key="10">
    <source>
        <dbReference type="ARBA" id="ARBA00023283"/>
    </source>
</evidence>
<dbReference type="InterPro" id="IPR002016">
    <property type="entry name" value="Haem_peroxidase"/>
</dbReference>
<feature type="binding site" description="axial binding residue" evidence="13">
    <location>
        <position position="66"/>
    </location>
    <ligand>
        <name>heme b</name>
        <dbReference type="ChEBI" id="CHEBI:60344"/>
    </ligand>
    <ligandPart>
        <name>Fe</name>
        <dbReference type="ChEBI" id="CHEBI:18248"/>
    </ligandPart>
</feature>
<evidence type="ECO:0000256" key="12">
    <source>
        <dbReference type="PIRSR" id="PIRSR600823-2"/>
    </source>
</evidence>
<dbReference type="InterPro" id="IPR000823">
    <property type="entry name" value="Peroxidase_pln"/>
</dbReference>
<evidence type="ECO:0000259" key="16">
    <source>
        <dbReference type="PROSITE" id="PS50873"/>
    </source>
</evidence>
<proteinExistence type="inferred from homology"/>
<dbReference type="PRINTS" id="PR00461">
    <property type="entry name" value="PLPEROXIDASE"/>
</dbReference>
<dbReference type="InterPro" id="IPR010255">
    <property type="entry name" value="Haem_peroxidase_sf"/>
</dbReference>
<evidence type="ECO:0000256" key="3">
    <source>
        <dbReference type="ARBA" id="ARBA00022559"/>
    </source>
</evidence>
<evidence type="ECO:0000256" key="15">
    <source>
        <dbReference type="SAM" id="MobiDB-lite"/>
    </source>
</evidence>
<dbReference type="PRINTS" id="PR00458">
    <property type="entry name" value="PEROXIDASE"/>
</dbReference>
<feature type="binding site" evidence="13">
    <location>
        <position position="67"/>
    </location>
    <ligand>
        <name>Ca(2+)</name>
        <dbReference type="ChEBI" id="CHEBI:29108"/>
        <label>2</label>
    </ligand>
</feature>
<dbReference type="GO" id="GO:0042744">
    <property type="term" value="P:hydrogen peroxide catabolic process"/>
    <property type="evidence" value="ECO:0007669"/>
    <property type="project" value="UniProtKB-KW"/>
</dbReference>
<feature type="compositionally biased region" description="Basic residues" evidence="15">
    <location>
        <begin position="7"/>
        <end position="19"/>
    </location>
</feature>
<keyword evidence="5 13" id="KW-0479">Metal-binding</keyword>
<accession>N1R181</accession>
<dbReference type="PANTHER" id="PTHR31388:SF161">
    <property type="entry name" value="PEROXIDASE"/>
    <property type="match status" value="1"/>
</dbReference>
<sequence length="200" mass="21406">MWPPGATRRRPHGVGRRSRGREVPSRRARCIDQNLPAPFLGVAGLNASFVGKGFNLTDMVALSGGHTIGMAQCQNFRGRLYNESNINTTYATKLKLNCPQSGGNTNLAPLDDDTTIPPNPDLFNNDYFINLQSEKGLLHSEQVLYNATAAAGATEDIVKAFASSQAAFFSAFASAMAKMANLSPLTGSQGQVRSVCSIPN</sequence>
<evidence type="ECO:0000313" key="17">
    <source>
        <dbReference type="EnsemblPlants" id="EMT16069"/>
    </source>
</evidence>
<dbReference type="InterPro" id="IPR019793">
    <property type="entry name" value="Peroxidases_heam-ligand_BS"/>
</dbReference>
<dbReference type="GO" id="GO:0140825">
    <property type="term" value="F:lactoperoxidase activity"/>
    <property type="evidence" value="ECO:0007669"/>
    <property type="project" value="UniProtKB-EC"/>
</dbReference>
<dbReference type="AlphaFoldDB" id="N1R181"/>
<keyword evidence="3" id="KW-0575">Peroxidase</keyword>
<keyword evidence="7" id="KW-0560">Oxidoreductase</keyword>
<feature type="region of interest" description="Disordered" evidence="15">
    <location>
        <begin position="1"/>
        <end position="26"/>
    </location>
</feature>
<dbReference type="GO" id="GO:0006979">
    <property type="term" value="P:response to oxidative stress"/>
    <property type="evidence" value="ECO:0007669"/>
    <property type="project" value="InterPro"/>
</dbReference>
<keyword evidence="4" id="KW-0349">Heme</keyword>
<keyword evidence="6 13" id="KW-0106">Calcium</keyword>
<evidence type="ECO:0000256" key="14">
    <source>
        <dbReference type="PIRSR" id="PIRSR600823-5"/>
    </source>
</evidence>
<dbReference type="FunFam" id="1.10.420.10:FF:000001">
    <property type="entry name" value="Peroxidase"/>
    <property type="match status" value="1"/>
</dbReference>
<dbReference type="PANTHER" id="PTHR31388">
    <property type="entry name" value="PEROXIDASE 72-RELATED"/>
    <property type="match status" value="1"/>
</dbReference>
<dbReference type="GO" id="GO:0046872">
    <property type="term" value="F:metal ion binding"/>
    <property type="evidence" value="ECO:0007669"/>
    <property type="project" value="UniProtKB-KW"/>
</dbReference>
<comment type="catalytic activity">
    <reaction evidence="1">
        <text>2 a phenolic donor + H2O2 = 2 a phenolic radical donor + 2 H2O</text>
        <dbReference type="Rhea" id="RHEA:56136"/>
        <dbReference type="ChEBI" id="CHEBI:15377"/>
        <dbReference type="ChEBI" id="CHEBI:16240"/>
        <dbReference type="ChEBI" id="CHEBI:139520"/>
        <dbReference type="ChEBI" id="CHEBI:139521"/>
        <dbReference type="EC" id="1.11.1.7"/>
    </reaction>
</comment>
<reference evidence="17" key="1">
    <citation type="submission" date="2015-06" db="UniProtKB">
        <authorList>
            <consortium name="EnsemblPlants"/>
        </authorList>
    </citation>
    <scope>IDENTIFICATION</scope>
</reference>
<keyword evidence="8 13" id="KW-0408">Iron</keyword>
<evidence type="ECO:0000256" key="2">
    <source>
        <dbReference type="ARBA" id="ARBA00006873"/>
    </source>
</evidence>
<dbReference type="Gene3D" id="1.10.420.10">
    <property type="entry name" value="Peroxidase, domain 2"/>
    <property type="match status" value="1"/>
</dbReference>
<evidence type="ECO:0000256" key="13">
    <source>
        <dbReference type="PIRSR" id="PIRSR600823-3"/>
    </source>
</evidence>
<dbReference type="Pfam" id="PF00141">
    <property type="entry name" value="peroxidase"/>
    <property type="match status" value="1"/>
</dbReference>
<feature type="binding site" evidence="13">
    <location>
        <position position="114"/>
    </location>
    <ligand>
        <name>Ca(2+)</name>
        <dbReference type="ChEBI" id="CHEBI:29108"/>
        <label>2</label>
    </ligand>
</feature>
<feature type="disulfide bond" evidence="14">
    <location>
        <begin position="73"/>
        <end position="98"/>
    </location>
</feature>
<comment type="cofactor">
    <cofactor evidence="13">
        <name>Ca(2+)</name>
        <dbReference type="ChEBI" id="CHEBI:29108"/>
    </cofactor>
    <text evidence="13">Binds 2 calcium ions per subunit.</text>
</comment>